<evidence type="ECO:0000259" key="1">
    <source>
        <dbReference type="PROSITE" id="PS50035"/>
    </source>
</evidence>
<dbReference type="Proteomes" id="UP000010366">
    <property type="component" value="Chromosome"/>
</dbReference>
<dbReference type="HOGENOM" id="CLU_090908_0_0_3"/>
<gene>
    <name evidence="2" type="ORF">Cha6605_1117</name>
</gene>
<dbReference type="NCBIfam" id="NF038319">
    <property type="entry name" value="DISARM_DrmC_I"/>
    <property type="match status" value="1"/>
</dbReference>
<dbReference type="SUPFAM" id="SSF56024">
    <property type="entry name" value="Phospholipase D/nuclease"/>
    <property type="match status" value="1"/>
</dbReference>
<feature type="domain" description="PLD phosphodiesterase" evidence="1">
    <location>
        <begin position="150"/>
        <end position="177"/>
    </location>
</feature>
<organism evidence="2 3">
    <name type="scientific">Chamaesiphon minutus (strain ATCC 27169 / PCC 6605)</name>
    <dbReference type="NCBI Taxonomy" id="1173020"/>
    <lineage>
        <taxon>Bacteria</taxon>
        <taxon>Bacillati</taxon>
        <taxon>Cyanobacteriota</taxon>
        <taxon>Cyanophyceae</taxon>
        <taxon>Gomontiellales</taxon>
        <taxon>Chamaesiphonaceae</taxon>
        <taxon>Chamaesiphon</taxon>
    </lineage>
</organism>
<protein>
    <recommendedName>
        <fullName evidence="1">PLD phosphodiesterase domain-containing protein</fullName>
    </recommendedName>
</protein>
<evidence type="ECO:0000313" key="3">
    <source>
        <dbReference type="Proteomes" id="UP000010366"/>
    </source>
</evidence>
<dbReference type="Pfam" id="PF13091">
    <property type="entry name" value="PLDc_2"/>
    <property type="match status" value="1"/>
</dbReference>
<sequence>MLWEQGMNTANLVYLLRSILAERESQQTQRDSIDLVWTGDEILGASGRDTKVVVQELFRIAQRSVLISTYAIDKGENAATLFGGLAAKMDKDFQLQVRLFINIKRDFKDTTPTAILVKEYARRFRAEIWPGKRIPDIFYDPRSLEIGGRTRACLHAKCVVIDEEYLLVTSANFTEAAHDRNTEAGVMLRDKSAAKALSDQFETLAAQQILKPLMLTSNSSSEK</sequence>
<dbReference type="AlphaFoldDB" id="K9UCI7"/>
<dbReference type="RefSeq" id="WP_015158532.1">
    <property type="nucleotide sequence ID" value="NC_019697.1"/>
</dbReference>
<dbReference type="Gene3D" id="3.30.870.10">
    <property type="entry name" value="Endonuclease Chain A"/>
    <property type="match status" value="1"/>
</dbReference>
<dbReference type="KEGG" id="cmp:Cha6605_1117"/>
<dbReference type="GO" id="GO:0030572">
    <property type="term" value="F:phosphatidyltransferase activity"/>
    <property type="evidence" value="ECO:0007669"/>
    <property type="project" value="UniProtKB-ARBA"/>
</dbReference>
<dbReference type="InterPro" id="IPR001736">
    <property type="entry name" value="PLipase_D/transphosphatidylase"/>
</dbReference>
<dbReference type="InterPro" id="IPR047955">
    <property type="entry name" value="DrmC-like"/>
</dbReference>
<keyword evidence="3" id="KW-1185">Reference proteome</keyword>
<dbReference type="eggNOG" id="COG1502">
    <property type="taxonomic scope" value="Bacteria"/>
</dbReference>
<dbReference type="GO" id="GO:0032049">
    <property type="term" value="P:cardiolipin biosynthetic process"/>
    <property type="evidence" value="ECO:0007669"/>
    <property type="project" value="UniProtKB-ARBA"/>
</dbReference>
<evidence type="ECO:0000313" key="2">
    <source>
        <dbReference type="EMBL" id="AFY92343.1"/>
    </source>
</evidence>
<dbReference type="PANTHER" id="PTHR21248">
    <property type="entry name" value="CARDIOLIPIN SYNTHASE"/>
    <property type="match status" value="1"/>
</dbReference>
<accession>K9UCI7</accession>
<dbReference type="InterPro" id="IPR025202">
    <property type="entry name" value="PLD-like_dom"/>
</dbReference>
<dbReference type="STRING" id="1173020.Cha6605_1117"/>
<reference evidence="2 3" key="1">
    <citation type="submission" date="2012-05" db="EMBL/GenBank/DDBJ databases">
        <title>Finished chromosome of genome of Chamaesiphon sp. PCC 6605.</title>
        <authorList>
            <consortium name="US DOE Joint Genome Institute"/>
            <person name="Gugger M."/>
            <person name="Coursin T."/>
            <person name="Rippka R."/>
            <person name="Tandeau De Marsac N."/>
            <person name="Huntemann M."/>
            <person name="Wei C.-L."/>
            <person name="Han J."/>
            <person name="Detter J.C."/>
            <person name="Han C."/>
            <person name="Tapia R."/>
            <person name="Chen A."/>
            <person name="Kyrpides N."/>
            <person name="Mavromatis K."/>
            <person name="Markowitz V."/>
            <person name="Szeto E."/>
            <person name="Ivanova N."/>
            <person name="Pagani I."/>
            <person name="Pati A."/>
            <person name="Goodwin L."/>
            <person name="Nordberg H.P."/>
            <person name="Cantor M.N."/>
            <person name="Hua S.X."/>
            <person name="Woyke T."/>
            <person name="Kerfeld C.A."/>
        </authorList>
    </citation>
    <scope>NUCLEOTIDE SEQUENCE [LARGE SCALE GENOMIC DNA]</scope>
    <source>
        <strain evidence="3">ATCC 27169 / PCC 6605</strain>
    </source>
</reference>
<dbReference type="PANTHER" id="PTHR21248:SF22">
    <property type="entry name" value="PHOSPHOLIPASE D"/>
    <property type="match status" value="1"/>
</dbReference>
<dbReference type="PROSITE" id="PS50035">
    <property type="entry name" value="PLD"/>
    <property type="match status" value="1"/>
</dbReference>
<dbReference type="PATRIC" id="fig|1173020.3.peg.1309"/>
<name>K9UCI7_CHAP6</name>
<proteinExistence type="predicted"/>
<dbReference type="EMBL" id="CP003600">
    <property type="protein sequence ID" value="AFY92343.1"/>
    <property type="molecule type" value="Genomic_DNA"/>
</dbReference>